<accession>A0A8S0P9X8</accession>
<keyword evidence="6" id="KW-0285">Flavoprotein</keyword>
<dbReference type="SUPFAM" id="SSF63380">
    <property type="entry name" value="Riboflavin synthase domain-like"/>
    <property type="match status" value="1"/>
</dbReference>
<dbReference type="OrthoDB" id="167398at2759"/>
<keyword evidence="8" id="KW-0479">Metal-binding</keyword>
<evidence type="ECO:0000256" key="6">
    <source>
        <dbReference type="ARBA" id="ARBA00022630"/>
    </source>
</evidence>
<dbReference type="InterPro" id="IPR050369">
    <property type="entry name" value="RBOH/FRE"/>
</dbReference>
<evidence type="ECO:0000256" key="15">
    <source>
        <dbReference type="SAM" id="MobiDB-lite"/>
    </source>
</evidence>
<sequence>MQNPETSKHQLHYQSDMELVGNDRTTDSGPLSGPLNKKDDKKSSRFNIQDSTASSGGASNDDYVEITLDVREDSVAVHSVKTLEKKSSFGYSLVRNASSRIKQVSKELKRLASLTQQPQPRSSDLTKSAFAHALKGLKFISKTEGGAAWEKVEKKFDELTATTNGLLPRSLFGECIGMNKESKEFAGELFDALGRRRNITGDSINKAQLKEFWDHISDQSFDSRLKTFFDMVDKDADGRITEEEVREIISLSASANRLSNIQKQADEYARFIMEELDYSKLGYIMIENLEMLLLQAPSQPVRGGGEGRKLSKMLSEKLKPTLDHPLKRWYQDFKYFLLDNWQRAWVMALWIGVMAGLFAYKYVQYKNRAVFEVMGHCVCIAKGAAETLKLNMALILLPVCRNTITWLRNKTRLGSAVPFDDNFNFHKVIAVAIAIGVGIHGIGHLTCDFPRLLHASPEKYEPMKPFFGDQPTSYWHFVMGCEGVTGIIMVVLMAIAFTLAMPWLRRDRINLPKPLKKLTGFNAFWYFHHLFVIVYICLIIHGIKLYLTHEWYKQTTWMYLAIPITLYAGERLIRAFRSSIKAFKILKVAVYPGNVLTLHMSKPQDFKYESGQYIFVNCAAVSPFEWHPFSITSAPGDDYVSVHIRIVGDWTGRLFEVCQPPPAGKCGLLRADCLQGENNPNFPRLLIDGPYGAPTQDYKNYDVVLLVGLGIGATPMISVIKDIMNNMKAMEDQEHVLEDGTGGATNNSQPLPPNTRKSGSERGHNFRTNRAYFYWITREQGSFDWFKEVMNEVGEMDHNGVIEMHNYCTSVYEEGDARSALITMLQSLSHAKNGVDVVSGTRVKSHFAVFKNIALNHPNETVGVFYCGAPTPVKELRQLASDFSHKTSTKFEFHKENF</sequence>
<dbReference type="InterPro" id="IPR018247">
    <property type="entry name" value="EF_Hand_1_Ca_BS"/>
</dbReference>
<dbReference type="PRINTS" id="PR00466">
    <property type="entry name" value="GP91PHOX"/>
</dbReference>
<dbReference type="GO" id="GO:0016174">
    <property type="term" value="F:NAD(P)H oxidase H2O2-forming activity"/>
    <property type="evidence" value="ECO:0007669"/>
    <property type="project" value="TreeGrafter"/>
</dbReference>
<dbReference type="Proteomes" id="UP000594638">
    <property type="component" value="Unassembled WGS sequence"/>
</dbReference>
<keyword evidence="12 16" id="KW-1133">Transmembrane helix</keyword>
<evidence type="ECO:0000313" key="19">
    <source>
        <dbReference type="EMBL" id="CAA2935203.1"/>
    </source>
</evidence>
<dbReference type="Pfam" id="PF01794">
    <property type="entry name" value="Ferric_reduct"/>
    <property type="match status" value="1"/>
</dbReference>
<proteinExistence type="inferred from homology"/>
<evidence type="ECO:0000256" key="9">
    <source>
        <dbReference type="ARBA" id="ARBA00022827"/>
    </source>
</evidence>
<dbReference type="PROSITE" id="PS50222">
    <property type="entry name" value="EF_HAND_2"/>
    <property type="match status" value="1"/>
</dbReference>
<dbReference type="InterPro" id="IPR000778">
    <property type="entry name" value="Cyt_b245_heavy_chain"/>
</dbReference>
<dbReference type="PROSITE" id="PS00018">
    <property type="entry name" value="EF_HAND_1"/>
    <property type="match status" value="1"/>
</dbReference>
<dbReference type="InterPro" id="IPR013130">
    <property type="entry name" value="Fe3_Rdtase_TM_dom"/>
</dbReference>
<dbReference type="InterPro" id="IPR002048">
    <property type="entry name" value="EF_hand_dom"/>
</dbReference>
<dbReference type="SUPFAM" id="SSF47473">
    <property type="entry name" value="EF-hand"/>
    <property type="match status" value="1"/>
</dbReference>
<keyword evidence="5" id="KW-0575">Peroxidase</keyword>
<organism evidence="19 20">
    <name type="scientific">Olea europaea subsp. europaea</name>
    <dbReference type="NCBI Taxonomy" id="158383"/>
    <lineage>
        <taxon>Eukaryota</taxon>
        <taxon>Viridiplantae</taxon>
        <taxon>Streptophyta</taxon>
        <taxon>Embryophyta</taxon>
        <taxon>Tracheophyta</taxon>
        <taxon>Spermatophyta</taxon>
        <taxon>Magnoliopsida</taxon>
        <taxon>eudicotyledons</taxon>
        <taxon>Gunneridae</taxon>
        <taxon>Pentapetalae</taxon>
        <taxon>asterids</taxon>
        <taxon>lamiids</taxon>
        <taxon>Lamiales</taxon>
        <taxon>Oleaceae</taxon>
        <taxon>Oleeae</taxon>
        <taxon>Olea</taxon>
    </lineage>
</organism>
<keyword evidence="11" id="KW-0521">NADP</keyword>
<keyword evidence="14 16" id="KW-0472">Membrane</keyword>
<evidence type="ECO:0000256" key="4">
    <source>
        <dbReference type="ARBA" id="ARBA00022553"/>
    </source>
</evidence>
<evidence type="ECO:0000256" key="2">
    <source>
        <dbReference type="ARBA" id="ARBA00007975"/>
    </source>
</evidence>
<feature type="transmembrane region" description="Helical" evidence="16">
    <location>
        <begin position="473"/>
        <end position="504"/>
    </location>
</feature>
<evidence type="ECO:0000256" key="1">
    <source>
        <dbReference type="ARBA" id="ARBA00004141"/>
    </source>
</evidence>
<dbReference type="CDD" id="cd00051">
    <property type="entry name" value="EFh"/>
    <property type="match status" value="1"/>
</dbReference>
<dbReference type="GO" id="GO:0005886">
    <property type="term" value="C:plasma membrane"/>
    <property type="evidence" value="ECO:0007669"/>
    <property type="project" value="TreeGrafter"/>
</dbReference>
<keyword evidence="7 16" id="KW-0812">Transmembrane</keyword>
<name>A0A8S0P9X8_OLEEU</name>
<dbReference type="InterPro" id="IPR013623">
    <property type="entry name" value="NADPH_Ox"/>
</dbReference>
<dbReference type="EMBL" id="CACTIH010000023">
    <property type="protein sequence ID" value="CAA2935203.1"/>
    <property type="molecule type" value="Genomic_DNA"/>
</dbReference>
<dbReference type="SMART" id="SM00054">
    <property type="entry name" value="EFh"/>
    <property type="match status" value="1"/>
</dbReference>
<comment type="subcellular location">
    <subcellularLocation>
        <location evidence="1">Membrane</location>
        <topology evidence="1">Multi-pass membrane protein</topology>
    </subcellularLocation>
</comment>
<comment type="similarity">
    <text evidence="2">Belongs to the RBOH (TC 5.B.1.3) family.</text>
</comment>
<dbReference type="FunFam" id="1.10.238.10:FF:000049">
    <property type="entry name" value="Respiratory burst oxidase homolog A"/>
    <property type="match status" value="1"/>
</dbReference>
<keyword evidence="13" id="KW-0560">Oxidoreductase</keyword>
<dbReference type="FunFam" id="2.40.30.10:FF:000019">
    <property type="entry name" value="Respiratory burst oxidase homolog A"/>
    <property type="match status" value="1"/>
</dbReference>
<dbReference type="FunFam" id="3.40.50.80:FF:000007">
    <property type="entry name" value="Respiratory burst oxidase protein A"/>
    <property type="match status" value="1"/>
</dbReference>
<dbReference type="Gene3D" id="3.40.50.80">
    <property type="entry name" value="Nucleotide-binding domain of ferredoxin-NADP reductase (FNR) module"/>
    <property type="match status" value="1"/>
</dbReference>
<evidence type="ECO:0000256" key="3">
    <source>
        <dbReference type="ARBA" id="ARBA00011407"/>
    </source>
</evidence>
<dbReference type="Gene3D" id="1.10.238.10">
    <property type="entry name" value="EF-hand"/>
    <property type="match status" value="1"/>
</dbReference>
<gene>
    <name evidence="19" type="ORF">OLEA9_A028959</name>
</gene>
<dbReference type="InterPro" id="IPR013112">
    <property type="entry name" value="FAD-bd_8"/>
</dbReference>
<evidence type="ECO:0000256" key="7">
    <source>
        <dbReference type="ARBA" id="ARBA00022692"/>
    </source>
</evidence>
<dbReference type="SFLD" id="SFLDG01169">
    <property type="entry name" value="NADPH_oxidase_subgroup_(NOX)"/>
    <property type="match status" value="1"/>
</dbReference>
<feature type="transmembrane region" description="Helical" evidence="16">
    <location>
        <begin position="344"/>
        <end position="363"/>
    </location>
</feature>
<comment type="caution">
    <text evidence="19">The sequence shown here is derived from an EMBL/GenBank/DDBJ whole genome shotgun (WGS) entry which is preliminary data.</text>
</comment>
<evidence type="ECO:0000256" key="14">
    <source>
        <dbReference type="ARBA" id="ARBA00023136"/>
    </source>
</evidence>
<feature type="domain" description="FAD-binding FR-type" evidence="18">
    <location>
        <begin position="578"/>
        <end position="697"/>
    </location>
</feature>
<dbReference type="SUPFAM" id="SSF52343">
    <property type="entry name" value="Ferredoxin reductase-like, C-terminal NADP-linked domain"/>
    <property type="match status" value="1"/>
</dbReference>
<evidence type="ECO:0000313" key="20">
    <source>
        <dbReference type="Proteomes" id="UP000594638"/>
    </source>
</evidence>
<dbReference type="PANTHER" id="PTHR11972">
    <property type="entry name" value="NADPH OXIDASE"/>
    <property type="match status" value="1"/>
</dbReference>
<feature type="domain" description="EF-hand" evidence="17">
    <location>
        <begin position="220"/>
        <end position="255"/>
    </location>
</feature>
<dbReference type="Gramene" id="OE9A028959T1">
    <property type="protein sequence ID" value="OE9A028959C1"/>
    <property type="gene ID" value="OE9A028959"/>
</dbReference>
<dbReference type="Pfam" id="PF08022">
    <property type="entry name" value="FAD_binding_8"/>
    <property type="match status" value="1"/>
</dbReference>
<evidence type="ECO:0000259" key="18">
    <source>
        <dbReference type="PROSITE" id="PS51384"/>
    </source>
</evidence>
<evidence type="ECO:0000256" key="5">
    <source>
        <dbReference type="ARBA" id="ARBA00022559"/>
    </source>
</evidence>
<dbReference type="PANTHER" id="PTHR11972:SF152">
    <property type="entry name" value="RESPIRATORY BURST OXIDASE HOMOLOG PROTEIN C"/>
    <property type="match status" value="1"/>
</dbReference>
<dbReference type="InterPro" id="IPR017927">
    <property type="entry name" value="FAD-bd_FR_type"/>
</dbReference>
<dbReference type="Pfam" id="PF08030">
    <property type="entry name" value="NAD_binding_6"/>
    <property type="match status" value="1"/>
</dbReference>
<dbReference type="Gene3D" id="2.40.30.10">
    <property type="entry name" value="Translation factors"/>
    <property type="match status" value="1"/>
</dbReference>
<keyword evidence="9" id="KW-0274">FAD</keyword>
<evidence type="ECO:0000256" key="11">
    <source>
        <dbReference type="ARBA" id="ARBA00022857"/>
    </source>
</evidence>
<evidence type="ECO:0000256" key="12">
    <source>
        <dbReference type="ARBA" id="ARBA00022989"/>
    </source>
</evidence>
<evidence type="ECO:0000256" key="13">
    <source>
        <dbReference type="ARBA" id="ARBA00023002"/>
    </source>
</evidence>
<evidence type="ECO:0000259" key="17">
    <source>
        <dbReference type="PROSITE" id="PS50222"/>
    </source>
</evidence>
<protein>
    <submittedName>
        <fullName evidence="19">Respiratory burst oxidase homolog C</fullName>
    </submittedName>
</protein>
<evidence type="ECO:0000256" key="8">
    <source>
        <dbReference type="ARBA" id="ARBA00022723"/>
    </source>
</evidence>
<dbReference type="InterPro" id="IPR039261">
    <property type="entry name" value="FNR_nucleotide-bd"/>
</dbReference>
<dbReference type="InterPro" id="IPR011992">
    <property type="entry name" value="EF-hand-dom_pair"/>
</dbReference>
<feature type="transmembrane region" description="Helical" evidence="16">
    <location>
        <begin position="524"/>
        <end position="543"/>
    </location>
</feature>
<comment type="subunit">
    <text evidence="3">Monomer and homodimer.</text>
</comment>
<dbReference type="Pfam" id="PF08414">
    <property type="entry name" value="NADPH_Ox"/>
    <property type="match status" value="1"/>
</dbReference>
<dbReference type="InterPro" id="IPR013121">
    <property type="entry name" value="Fe_red_NAD-bd_6"/>
</dbReference>
<evidence type="ECO:0000256" key="10">
    <source>
        <dbReference type="ARBA" id="ARBA00022837"/>
    </source>
</evidence>
<dbReference type="InterPro" id="IPR017938">
    <property type="entry name" value="Riboflavin_synthase-like_b-brl"/>
</dbReference>
<dbReference type="AlphaFoldDB" id="A0A8S0P9X8"/>
<dbReference type="PROSITE" id="PS51384">
    <property type="entry name" value="FAD_FR"/>
    <property type="match status" value="1"/>
</dbReference>
<feature type="region of interest" description="Disordered" evidence="15">
    <location>
        <begin position="738"/>
        <end position="763"/>
    </location>
</feature>
<evidence type="ECO:0000256" key="16">
    <source>
        <dbReference type="SAM" id="Phobius"/>
    </source>
</evidence>
<keyword evidence="10" id="KW-0106">Calcium</keyword>
<keyword evidence="20" id="KW-1185">Reference proteome</keyword>
<dbReference type="GO" id="GO:0004601">
    <property type="term" value="F:peroxidase activity"/>
    <property type="evidence" value="ECO:0007669"/>
    <property type="project" value="UniProtKB-KW"/>
</dbReference>
<dbReference type="CDD" id="cd06186">
    <property type="entry name" value="NOX_Duox_like_FAD_NADP"/>
    <property type="match status" value="1"/>
</dbReference>
<keyword evidence="4" id="KW-0597">Phosphoprotein</keyword>
<dbReference type="GO" id="GO:0005509">
    <property type="term" value="F:calcium ion binding"/>
    <property type="evidence" value="ECO:0007669"/>
    <property type="project" value="InterPro"/>
</dbReference>
<reference evidence="19 20" key="1">
    <citation type="submission" date="2019-12" db="EMBL/GenBank/DDBJ databases">
        <authorList>
            <person name="Alioto T."/>
            <person name="Alioto T."/>
            <person name="Gomez Garrido J."/>
        </authorList>
    </citation>
    <scope>NUCLEOTIDE SEQUENCE [LARGE SCALE GENOMIC DNA]</scope>
</reference>
<feature type="compositionally biased region" description="Polar residues" evidence="15">
    <location>
        <begin position="45"/>
        <end position="58"/>
    </location>
</feature>
<feature type="region of interest" description="Disordered" evidence="15">
    <location>
        <begin position="1"/>
        <end position="60"/>
    </location>
</feature>